<dbReference type="CDD" id="cd00293">
    <property type="entry name" value="USP-like"/>
    <property type="match status" value="1"/>
</dbReference>
<evidence type="ECO:0000313" key="2">
    <source>
        <dbReference type="Proteomes" id="UP000305939"/>
    </source>
</evidence>
<sequence>MKDKFKILVPFDFSRTSENALDYVCSFVKCNEAAEVVLGYVQPSPDIKVKQEMLTEVLNGFHKKSRNQISWSFAAGKVKEGMEEIIRTVEPDLIFMGTSSLTEGRTETRAAVLALEARCPVFIIPKDFRSFKLDRIALMVGTDPIHDRTLLDGVLMVARSFKATVEVVTVKNGSGQFGYSQTDEANESMISYYLENFYSHHTFVEGKDLGNTLFSYVKRNKIDLMAILPRNHAPEEVRSEGALTRFLAEHTETPLLVID</sequence>
<gene>
    <name evidence="1" type="ORF">E7Z59_06685</name>
</gene>
<comment type="caution">
    <text evidence="1">The sequence shown here is derived from an EMBL/GenBank/DDBJ whole genome shotgun (WGS) entry which is preliminary data.</text>
</comment>
<dbReference type="RefSeq" id="WP_136335550.1">
    <property type="nucleotide sequence ID" value="NZ_QXMP01000009.1"/>
</dbReference>
<keyword evidence="2" id="KW-1185">Reference proteome</keyword>
<evidence type="ECO:0000313" key="1">
    <source>
        <dbReference type="EMBL" id="THD67343.1"/>
    </source>
</evidence>
<dbReference type="EMBL" id="SSMC01000002">
    <property type="protein sequence ID" value="THD67343.1"/>
    <property type="molecule type" value="Genomic_DNA"/>
</dbReference>
<dbReference type="Gene3D" id="3.40.50.12370">
    <property type="match status" value="1"/>
</dbReference>
<dbReference type="Proteomes" id="UP000305939">
    <property type="component" value="Unassembled WGS sequence"/>
</dbReference>
<reference evidence="1 2" key="1">
    <citation type="submission" date="2019-04" db="EMBL/GenBank/DDBJ databases">
        <title>Draft genome sequence of Robertkochia marina CC-AMO-30D.</title>
        <authorList>
            <person name="Hameed A."/>
            <person name="Lin S.-Y."/>
            <person name="Shahina M."/>
            <person name="Lai W.-A."/>
            <person name="Young C.-C."/>
        </authorList>
    </citation>
    <scope>NUCLEOTIDE SEQUENCE [LARGE SCALE GENOMIC DNA]</scope>
    <source>
        <strain evidence="1 2">CC-AMO-30D</strain>
    </source>
</reference>
<dbReference type="OrthoDB" id="1522603at2"/>
<proteinExistence type="predicted"/>
<dbReference type="AlphaFoldDB" id="A0A4S3M072"/>
<name>A0A4S3M072_9FLAO</name>
<organism evidence="1 2">
    <name type="scientific">Robertkochia marina</name>
    <dbReference type="NCBI Taxonomy" id="1227945"/>
    <lineage>
        <taxon>Bacteria</taxon>
        <taxon>Pseudomonadati</taxon>
        <taxon>Bacteroidota</taxon>
        <taxon>Flavobacteriia</taxon>
        <taxon>Flavobacteriales</taxon>
        <taxon>Flavobacteriaceae</taxon>
        <taxon>Robertkochia</taxon>
    </lineage>
</organism>
<accession>A0A4S3M072</accession>
<protein>
    <submittedName>
        <fullName evidence="1">Universal stress protein</fullName>
    </submittedName>
</protein>
<dbReference type="SUPFAM" id="SSF52402">
    <property type="entry name" value="Adenine nucleotide alpha hydrolases-like"/>
    <property type="match status" value="1"/>
</dbReference>